<accession>A0A4Y9IQF0</accession>
<dbReference type="PANTHER" id="PTHR43702:SF11">
    <property type="entry name" value="L-FUCOSE-PROTON SYMPORTER"/>
    <property type="match status" value="1"/>
</dbReference>
<evidence type="ECO:0000313" key="8">
    <source>
        <dbReference type="EMBL" id="TFU90532.1"/>
    </source>
</evidence>
<dbReference type="CDD" id="cd17394">
    <property type="entry name" value="MFS_FucP_like"/>
    <property type="match status" value="1"/>
</dbReference>
<dbReference type="EMBL" id="SPPK01000001">
    <property type="protein sequence ID" value="TFU90532.1"/>
    <property type="molecule type" value="Genomic_DNA"/>
</dbReference>
<keyword evidence="2" id="KW-1003">Cell membrane</keyword>
<comment type="caution">
    <text evidence="8">The sequence shown here is derived from an EMBL/GenBank/DDBJ whole genome shotgun (WGS) entry which is preliminary data.</text>
</comment>
<protein>
    <submittedName>
        <fullName evidence="8">L-fucose:H+ symporter permease</fullName>
    </submittedName>
</protein>
<evidence type="ECO:0000256" key="4">
    <source>
        <dbReference type="ARBA" id="ARBA00022989"/>
    </source>
</evidence>
<keyword evidence="5 6" id="KW-0472">Membrane</keyword>
<organism evidence="8 9">
    <name type="scientific">Dysgonomonas mossii</name>
    <dbReference type="NCBI Taxonomy" id="163665"/>
    <lineage>
        <taxon>Bacteria</taxon>
        <taxon>Pseudomonadati</taxon>
        <taxon>Bacteroidota</taxon>
        <taxon>Bacteroidia</taxon>
        <taxon>Bacteroidales</taxon>
        <taxon>Dysgonomonadaceae</taxon>
        <taxon>Dysgonomonas</taxon>
    </lineage>
</organism>
<dbReference type="Proteomes" id="UP000298285">
    <property type="component" value="Unassembled WGS sequence"/>
</dbReference>
<evidence type="ECO:0000256" key="1">
    <source>
        <dbReference type="ARBA" id="ARBA00004429"/>
    </source>
</evidence>
<reference evidence="8 9" key="1">
    <citation type="submission" date="2019-03" db="EMBL/GenBank/DDBJ databases">
        <title>Diversity of the mouse oral microbiome.</title>
        <authorList>
            <person name="Joseph S."/>
            <person name="Aduse-Opoku J."/>
            <person name="Curtis M."/>
            <person name="Wade W."/>
            <person name="Hashim A."/>
        </authorList>
    </citation>
    <scope>NUCLEOTIDE SEQUENCE [LARGE SCALE GENOMIC DNA]</scope>
    <source>
        <strain evidence="8 9">P11</strain>
    </source>
</reference>
<dbReference type="InterPro" id="IPR005275">
    <property type="entry name" value="Lfuc_symporter_FucP"/>
</dbReference>
<keyword evidence="3 6" id="KW-0812">Transmembrane</keyword>
<feature type="transmembrane region" description="Helical" evidence="6">
    <location>
        <begin position="110"/>
        <end position="128"/>
    </location>
</feature>
<feature type="transmembrane region" description="Helical" evidence="6">
    <location>
        <begin position="396"/>
        <end position="416"/>
    </location>
</feature>
<comment type="subcellular location">
    <subcellularLocation>
        <location evidence="1">Cell inner membrane</location>
        <topology evidence="1">Multi-pass membrane protein</topology>
    </subcellularLocation>
</comment>
<evidence type="ECO:0000256" key="2">
    <source>
        <dbReference type="ARBA" id="ARBA00022475"/>
    </source>
</evidence>
<evidence type="ECO:0000256" key="6">
    <source>
        <dbReference type="SAM" id="Phobius"/>
    </source>
</evidence>
<evidence type="ECO:0000313" key="9">
    <source>
        <dbReference type="Proteomes" id="UP000298285"/>
    </source>
</evidence>
<feature type="transmembrane region" description="Helical" evidence="6">
    <location>
        <begin position="59"/>
        <end position="79"/>
    </location>
</feature>
<feature type="transmembrane region" description="Helical" evidence="6">
    <location>
        <begin position="336"/>
        <end position="354"/>
    </location>
</feature>
<dbReference type="Gene3D" id="1.20.1250.20">
    <property type="entry name" value="MFS general substrate transporter like domains"/>
    <property type="match status" value="2"/>
</dbReference>
<dbReference type="RefSeq" id="WP_135103590.1">
    <property type="nucleotide sequence ID" value="NZ_JADGKW010000001.1"/>
</dbReference>
<dbReference type="GO" id="GO:0005886">
    <property type="term" value="C:plasma membrane"/>
    <property type="evidence" value="ECO:0007669"/>
    <property type="project" value="UniProtKB-SubCell"/>
</dbReference>
<evidence type="ECO:0000256" key="5">
    <source>
        <dbReference type="ARBA" id="ARBA00023136"/>
    </source>
</evidence>
<keyword evidence="4 6" id="KW-1133">Transmembrane helix</keyword>
<feature type="transmembrane region" description="Helical" evidence="6">
    <location>
        <begin position="360"/>
        <end position="384"/>
    </location>
</feature>
<feature type="transmembrane region" description="Helical" evidence="6">
    <location>
        <begin position="216"/>
        <end position="236"/>
    </location>
</feature>
<dbReference type="SUPFAM" id="SSF103473">
    <property type="entry name" value="MFS general substrate transporter"/>
    <property type="match status" value="1"/>
</dbReference>
<dbReference type="NCBIfam" id="TIGR00885">
    <property type="entry name" value="fucP"/>
    <property type="match status" value="1"/>
</dbReference>
<dbReference type="PANTHER" id="PTHR43702">
    <property type="entry name" value="L-FUCOSE-PROTON SYMPORTER"/>
    <property type="match status" value="1"/>
</dbReference>
<feature type="transmembrane region" description="Helical" evidence="6">
    <location>
        <begin position="20"/>
        <end position="39"/>
    </location>
</feature>
<dbReference type="Pfam" id="PF07690">
    <property type="entry name" value="MFS_1"/>
    <property type="match status" value="2"/>
</dbReference>
<evidence type="ECO:0000259" key="7">
    <source>
        <dbReference type="PROSITE" id="PS50850"/>
    </source>
</evidence>
<gene>
    <name evidence="8" type="primary">fucP</name>
    <name evidence="8" type="ORF">E4T88_00725</name>
</gene>
<dbReference type="InterPro" id="IPR011701">
    <property type="entry name" value="MFS"/>
</dbReference>
<proteinExistence type="predicted"/>
<dbReference type="PROSITE" id="PS50850">
    <property type="entry name" value="MFS"/>
    <property type="match status" value="1"/>
</dbReference>
<feature type="transmembrane region" description="Helical" evidence="6">
    <location>
        <begin position="422"/>
        <end position="440"/>
    </location>
</feature>
<dbReference type="InterPro" id="IPR036259">
    <property type="entry name" value="MFS_trans_sf"/>
</dbReference>
<evidence type="ECO:0000256" key="3">
    <source>
        <dbReference type="ARBA" id="ARBA00022692"/>
    </source>
</evidence>
<dbReference type="InterPro" id="IPR020846">
    <property type="entry name" value="MFS_dom"/>
</dbReference>
<feature type="domain" description="Major facilitator superfamily (MFS) profile" evidence="7">
    <location>
        <begin position="21"/>
        <end position="445"/>
    </location>
</feature>
<feature type="transmembrane region" description="Helical" evidence="6">
    <location>
        <begin position="305"/>
        <end position="324"/>
    </location>
</feature>
<feature type="transmembrane region" description="Helical" evidence="6">
    <location>
        <begin position="86"/>
        <end position="104"/>
    </location>
</feature>
<dbReference type="OrthoDB" id="9795150at2"/>
<dbReference type="InterPro" id="IPR050375">
    <property type="entry name" value="MFS_TsgA-like"/>
</dbReference>
<dbReference type="AlphaFoldDB" id="A0A4Y9IQF0"/>
<feature type="transmembrane region" description="Helical" evidence="6">
    <location>
        <begin position="149"/>
        <end position="172"/>
    </location>
</feature>
<sequence>MKTKSEKLLFIGKDGQNYLFPFILITSLFFLWGFAHSLLDVLNKHFQDSLHLSKAQSGAVQASAYGAYFLMAIPAGLIARKFGYKSGVVVGLALFALGAFWFVPAVEINTFWAFLLGLLILFCGLTCLETVANPYTIVLGSPETSASRINLAQTFNAIGWILGPLVGSVLIFKNESDRSTIELFVDAIKKVFLGANDAVANIVEAVGDHTSNSVLMFPYVGLGCVVVLVLVFFLFAKLPEIKSDNHKDTPILNNNTVTPDLPLIKQRHFVLAVVAQFLYVAAQTGIGSFFINYAIEVKELQLTEIQAGLLLGLGGMSLFAVGRFSGSMIMQKMKPGSLLGLCAAINTLLMFFVIMNHNRFGIIALISCYLFMSIMFPSIFALGLRDLGDKTKTASSILVLTVVGGAIAPSLMGILGAESMNVGFIIPLICFLYISFFGYVGSRIKA</sequence>
<dbReference type="GO" id="GO:0015535">
    <property type="term" value="F:fucose:proton symporter activity"/>
    <property type="evidence" value="ECO:0007669"/>
    <property type="project" value="InterPro"/>
</dbReference>
<feature type="transmembrane region" description="Helical" evidence="6">
    <location>
        <begin position="269"/>
        <end position="293"/>
    </location>
</feature>
<name>A0A4Y9IQF0_9BACT</name>